<dbReference type="Gene3D" id="2.90.10.10">
    <property type="entry name" value="Bulb-type lectin domain"/>
    <property type="match status" value="1"/>
</dbReference>
<evidence type="ECO:0000256" key="9">
    <source>
        <dbReference type="SAM" id="MobiDB-lite"/>
    </source>
</evidence>
<reference evidence="15 16" key="1">
    <citation type="submission" date="2023-12" db="EMBL/GenBank/DDBJ databases">
        <title>A high-quality genome assembly for Dillenia turbinata (Dilleniales).</title>
        <authorList>
            <person name="Chanderbali A."/>
        </authorList>
    </citation>
    <scope>NUCLEOTIDE SEQUENCE [LARGE SCALE GENOMIC DNA]</scope>
    <source>
        <strain evidence="15">LSX21</strain>
        <tissue evidence="15">Leaf</tissue>
    </source>
</reference>
<evidence type="ECO:0000256" key="3">
    <source>
        <dbReference type="ARBA" id="ARBA00022729"/>
    </source>
</evidence>
<keyword evidence="3 11" id="KW-0732">Signal</keyword>
<dbReference type="Proteomes" id="UP001370490">
    <property type="component" value="Unassembled WGS sequence"/>
</dbReference>
<keyword evidence="16" id="KW-1185">Reference proteome</keyword>
<dbReference type="Pfam" id="PF08276">
    <property type="entry name" value="PAN_2"/>
    <property type="match status" value="1"/>
</dbReference>
<dbReference type="GO" id="GO:0004674">
    <property type="term" value="F:protein serine/threonine kinase activity"/>
    <property type="evidence" value="ECO:0007669"/>
    <property type="project" value="UniProtKB-KW"/>
</dbReference>
<evidence type="ECO:0000256" key="6">
    <source>
        <dbReference type="ARBA" id="ARBA00022840"/>
    </source>
</evidence>
<evidence type="ECO:0000256" key="4">
    <source>
        <dbReference type="ARBA" id="ARBA00022741"/>
    </source>
</evidence>
<dbReference type="InterPro" id="IPR001480">
    <property type="entry name" value="Bulb-type_lectin_dom"/>
</dbReference>
<feature type="compositionally biased region" description="Polar residues" evidence="9">
    <location>
        <begin position="895"/>
        <end position="914"/>
    </location>
</feature>
<comment type="caution">
    <text evidence="15">The sequence shown here is derived from an EMBL/GenBank/DDBJ whole genome shotgun (WGS) entry which is preliminary data.</text>
</comment>
<feature type="chain" id="PRO_5043015638" evidence="11">
    <location>
        <begin position="38"/>
        <end position="920"/>
    </location>
</feature>
<evidence type="ECO:0000256" key="8">
    <source>
        <dbReference type="ARBA" id="ARBA00023180"/>
    </source>
</evidence>
<evidence type="ECO:0000256" key="7">
    <source>
        <dbReference type="ARBA" id="ARBA00023157"/>
    </source>
</evidence>
<dbReference type="GO" id="GO:0005524">
    <property type="term" value="F:ATP binding"/>
    <property type="evidence" value="ECO:0007669"/>
    <property type="project" value="UniProtKB-KW"/>
</dbReference>
<feature type="transmembrane region" description="Helical" evidence="10">
    <location>
        <begin position="605"/>
        <end position="630"/>
    </location>
</feature>
<dbReference type="EMBL" id="JBAMMX010000022">
    <property type="protein sequence ID" value="KAK6918935.1"/>
    <property type="molecule type" value="Genomic_DNA"/>
</dbReference>
<dbReference type="PROSITE" id="PS50927">
    <property type="entry name" value="BULB_LECTIN"/>
    <property type="match status" value="1"/>
</dbReference>
<evidence type="ECO:0000259" key="12">
    <source>
        <dbReference type="PROSITE" id="PS50011"/>
    </source>
</evidence>
<evidence type="ECO:0000256" key="10">
    <source>
        <dbReference type="SAM" id="Phobius"/>
    </source>
</evidence>
<dbReference type="AlphaFoldDB" id="A0AAN8UNV6"/>
<dbReference type="InterPro" id="IPR024171">
    <property type="entry name" value="SRK-like_kinase"/>
</dbReference>
<keyword evidence="8" id="KW-0325">Glycoprotein</keyword>
<dbReference type="PANTHER" id="PTHR32444">
    <property type="entry name" value="BULB-TYPE LECTIN DOMAIN-CONTAINING PROTEIN"/>
    <property type="match status" value="1"/>
</dbReference>
<dbReference type="Gene3D" id="1.10.510.10">
    <property type="entry name" value="Transferase(Phosphotransferase) domain 1"/>
    <property type="match status" value="1"/>
</dbReference>
<dbReference type="SUPFAM" id="SSF51110">
    <property type="entry name" value="alpha-D-mannose-specific plant lectins"/>
    <property type="match status" value="1"/>
</dbReference>
<dbReference type="Pfam" id="PF00954">
    <property type="entry name" value="S_locus_glycop"/>
    <property type="match status" value="1"/>
</dbReference>
<feature type="domain" description="Apple" evidence="14">
    <location>
        <begin position="324"/>
        <end position="416"/>
    </location>
</feature>
<keyword evidence="1" id="KW-0723">Serine/threonine-protein kinase</keyword>
<dbReference type="InterPro" id="IPR000719">
    <property type="entry name" value="Prot_kinase_dom"/>
</dbReference>
<protein>
    <submittedName>
        <fullName evidence="15">Bulb-type lectin domain</fullName>
    </submittedName>
</protein>
<keyword evidence="10" id="KW-1133">Transmembrane helix</keyword>
<keyword evidence="4" id="KW-0547">Nucleotide-binding</keyword>
<dbReference type="InterPro" id="IPR003609">
    <property type="entry name" value="Pan_app"/>
</dbReference>
<keyword evidence="10" id="KW-0472">Membrane</keyword>
<evidence type="ECO:0000256" key="2">
    <source>
        <dbReference type="ARBA" id="ARBA00022679"/>
    </source>
</evidence>
<dbReference type="InterPro" id="IPR000858">
    <property type="entry name" value="S_locus_glycoprot_dom"/>
</dbReference>
<feature type="region of interest" description="Disordered" evidence="9">
    <location>
        <begin position="890"/>
        <end position="920"/>
    </location>
</feature>
<proteinExistence type="predicted"/>
<dbReference type="Gene3D" id="3.30.200.20">
    <property type="entry name" value="Phosphorylase Kinase, domain 1"/>
    <property type="match status" value="1"/>
</dbReference>
<evidence type="ECO:0000313" key="16">
    <source>
        <dbReference type="Proteomes" id="UP001370490"/>
    </source>
</evidence>
<dbReference type="SUPFAM" id="SSF56112">
    <property type="entry name" value="Protein kinase-like (PK-like)"/>
    <property type="match status" value="1"/>
</dbReference>
<dbReference type="PROSITE" id="PS50948">
    <property type="entry name" value="PAN"/>
    <property type="match status" value="1"/>
</dbReference>
<dbReference type="Pfam" id="PF07714">
    <property type="entry name" value="PK_Tyr_Ser-Thr"/>
    <property type="match status" value="1"/>
</dbReference>
<feature type="domain" description="Protein kinase" evidence="12">
    <location>
        <begin position="689"/>
        <end position="920"/>
    </location>
</feature>
<accession>A0AAN8UNV6</accession>
<organism evidence="15 16">
    <name type="scientific">Dillenia turbinata</name>
    <dbReference type="NCBI Taxonomy" id="194707"/>
    <lineage>
        <taxon>Eukaryota</taxon>
        <taxon>Viridiplantae</taxon>
        <taxon>Streptophyta</taxon>
        <taxon>Embryophyta</taxon>
        <taxon>Tracheophyta</taxon>
        <taxon>Spermatophyta</taxon>
        <taxon>Magnoliopsida</taxon>
        <taxon>eudicotyledons</taxon>
        <taxon>Gunneridae</taxon>
        <taxon>Pentapetalae</taxon>
        <taxon>Dilleniales</taxon>
        <taxon>Dilleniaceae</taxon>
        <taxon>Dillenia</taxon>
    </lineage>
</organism>
<dbReference type="CDD" id="cd01098">
    <property type="entry name" value="PAN_AP_plant"/>
    <property type="match status" value="1"/>
</dbReference>
<gene>
    <name evidence="15" type="ORF">RJ641_017357</name>
</gene>
<dbReference type="Pfam" id="PF01453">
    <property type="entry name" value="B_lectin"/>
    <property type="match status" value="1"/>
</dbReference>
<keyword evidence="2" id="KW-0808">Transferase</keyword>
<dbReference type="InterPro" id="IPR011009">
    <property type="entry name" value="Kinase-like_dom_sf"/>
</dbReference>
<dbReference type="FunFam" id="3.30.200.20:FF:001238">
    <property type="entry name" value="Os08g0179000 protein"/>
    <property type="match status" value="1"/>
</dbReference>
<dbReference type="FunFam" id="1.10.510.10:FF:001722">
    <property type="entry name" value="G-type lectin S-receptor-like serine/threonine-protein kinase B120"/>
    <property type="match status" value="1"/>
</dbReference>
<dbReference type="PIRSF" id="PIRSF000641">
    <property type="entry name" value="SRK"/>
    <property type="match status" value="1"/>
</dbReference>
<dbReference type="PANTHER" id="PTHR32444:SF235">
    <property type="entry name" value="OS01G0783900 PROTEIN"/>
    <property type="match status" value="1"/>
</dbReference>
<feature type="domain" description="Bulb-type lectin" evidence="13">
    <location>
        <begin position="39"/>
        <end position="165"/>
    </location>
</feature>
<dbReference type="InterPro" id="IPR001245">
    <property type="entry name" value="Ser-Thr/Tyr_kinase_cat_dom"/>
</dbReference>
<sequence length="920" mass="102504">MGNKRGESFIADYSLQFMLCIIHFFLLCFLFLPFCSAEDTITSKSSLLTEGDTLVSSGQIFVLGFFTPSEDYIAGKKYVGIWYKNYPKEVVWVANRDDPIGPDTSGFFGIVNGNLKVVDGSGKVCWYANYVPSSQVSFPRSAKLMDTGNLVLHDENPDDHPFNILWQSFSNPTDTFLPGMKMDLNLALTSWKAADDPATGTFTFKQDEDDLIILNQSTPHWRSGKSANLFGPNDVPETVSQLLSNFNSTVENQTIYKNMRLQINFQGQIQALDWVAPRDSCDEYRFCGKFGSCNSNNLVTCKCLPGFVPSAPANWKSGVFQDGCNRKSPVGKNNTLLTLKMMKVGMIESDFEEANNADECRERCLSNLQCEAYAYKNISSRSRLDATGTCWIWSEEIYNLQEEYDDSAPDIYIRVEKSDIEPTRRSCGTCGTYTIPYPLSTGQDCGEPIYSSFNCKNLTGQVMFHSPSGSYKVATINEDDQTFIIQTEARVCELRTSYLRVPLHFVINTLCYSSPTVIGTDGTLKAAMISWELPMEPTCESPDVCSDWPNSSCRVASDGTKRCLCKTGFQWNASTVSCIQEGGFGNSLDGSPPEPLKKSSSQTNLLALILVGIPSGAVAVVMILGIFIFWKRRVQGQETVQGNQALSLYDSERRVKEFIESGQFKEGDKKDIDAPFVHLGTILAATDHFSDENKLGQGGFGPVYKGKFPEGLEIAVKRLSSGSSQGLGEFKNEVVLIAKLQHRNLVRLLGYCIEGDEKILLYEYMPNKSLDSFLFEYALDGIFSVKSDVFSFGVVLLEIISGKRNSGFYQSSQTMSLLGYAWRLWEEQKALDLMDRILLESCDSAEVMRCINVGLLCVQDDPSDRPLMLNVVFMLSNEFATLPKPEQPAFLLRRTPSNSASSSTRPDTMNQYTNSEEDGR</sequence>
<feature type="signal peptide" evidence="11">
    <location>
        <begin position="1"/>
        <end position="37"/>
    </location>
</feature>
<dbReference type="SMART" id="SM00473">
    <property type="entry name" value="PAN_AP"/>
    <property type="match status" value="1"/>
</dbReference>
<evidence type="ECO:0000259" key="13">
    <source>
        <dbReference type="PROSITE" id="PS50927"/>
    </source>
</evidence>
<keyword evidence="7" id="KW-1015">Disulfide bond</keyword>
<evidence type="ECO:0000259" key="14">
    <source>
        <dbReference type="PROSITE" id="PS50948"/>
    </source>
</evidence>
<evidence type="ECO:0000256" key="11">
    <source>
        <dbReference type="SAM" id="SignalP"/>
    </source>
</evidence>
<dbReference type="SMART" id="SM00108">
    <property type="entry name" value="B_lectin"/>
    <property type="match status" value="1"/>
</dbReference>
<dbReference type="GO" id="GO:0048544">
    <property type="term" value="P:recognition of pollen"/>
    <property type="evidence" value="ECO:0007669"/>
    <property type="project" value="InterPro"/>
</dbReference>
<keyword evidence="10" id="KW-0812">Transmembrane</keyword>
<evidence type="ECO:0000313" key="15">
    <source>
        <dbReference type="EMBL" id="KAK6918935.1"/>
    </source>
</evidence>
<dbReference type="PROSITE" id="PS50011">
    <property type="entry name" value="PROTEIN_KINASE_DOM"/>
    <property type="match status" value="1"/>
</dbReference>
<dbReference type="CDD" id="cd00028">
    <property type="entry name" value="B_lectin"/>
    <property type="match status" value="1"/>
</dbReference>
<dbReference type="InterPro" id="IPR036426">
    <property type="entry name" value="Bulb-type_lectin_dom_sf"/>
</dbReference>
<keyword evidence="6" id="KW-0067">ATP-binding</keyword>
<evidence type="ECO:0000256" key="5">
    <source>
        <dbReference type="ARBA" id="ARBA00022777"/>
    </source>
</evidence>
<keyword evidence="5" id="KW-0418">Kinase</keyword>
<name>A0AAN8UNV6_9MAGN</name>
<evidence type="ECO:0000256" key="1">
    <source>
        <dbReference type="ARBA" id="ARBA00022527"/>
    </source>
</evidence>